<dbReference type="Proteomes" id="UP001152300">
    <property type="component" value="Unassembled WGS sequence"/>
</dbReference>
<keyword evidence="3" id="KW-1185">Reference proteome</keyword>
<name>A0A9X0ALE4_9HELO</name>
<accession>A0A9X0ALE4</accession>
<feature type="region of interest" description="Disordered" evidence="1">
    <location>
        <begin position="1"/>
        <end position="64"/>
    </location>
</feature>
<dbReference type="EMBL" id="JAPEIS010000007">
    <property type="protein sequence ID" value="KAJ8064934.1"/>
    <property type="molecule type" value="Genomic_DNA"/>
</dbReference>
<evidence type="ECO:0000256" key="1">
    <source>
        <dbReference type="SAM" id="MobiDB-lite"/>
    </source>
</evidence>
<evidence type="ECO:0000313" key="2">
    <source>
        <dbReference type="EMBL" id="KAJ8064934.1"/>
    </source>
</evidence>
<evidence type="ECO:0000313" key="3">
    <source>
        <dbReference type="Proteomes" id="UP001152300"/>
    </source>
</evidence>
<proteinExistence type="predicted"/>
<protein>
    <submittedName>
        <fullName evidence="2">Uncharacterized protein</fullName>
    </submittedName>
</protein>
<reference evidence="2" key="1">
    <citation type="submission" date="2022-11" db="EMBL/GenBank/DDBJ databases">
        <title>Genome Resource of Sclerotinia nivalis Strain SnTB1, a Plant Pathogen Isolated from American Ginseng.</title>
        <authorList>
            <person name="Fan S."/>
        </authorList>
    </citation>
    <scope>NUCLEOTIDE SEQUENCE</scope>
    <source>
        <strain evidence="2">SnTB1</strain>
    </source>
</reference>
<gene>
    <name evidence="2" type="ORF">OCU04_007238</name>
</gene>
<comment type="caution">
    <text evidence="2">The sequence shown here is derived from an EMBL/GenBank/DDBJ whole genome shotgun (WGS) entry which is preliminary data.</text>
</comment>
<organism evidence="2 3">
    <name type="scientific">Sclerotinia nivalis</name>
    <dbReference type="NCBI Taxonomy" id="352851"/>
    <lineage>
        <taxon>Eukaryota</taxon>
        <taxon>Fungi</taxon>
        <taxon>Dikarya</taxon>
        <taxon>Ascomycota</taxon>
        <taxon>Pezizomycotina</taxon>
        <taxon>Leotiomycetes</taxon>
        <taxon>Helotiales</taxon>
        <taxon>Sclerotiniaceae</taxon>
        <taxon>Sclerotinia</taxon>
    </lineage>
</organism>
<dbReference type="AlphaFoldDB" id="A0A9X0ALE4"/>
<sequence length="64" mass="6973">MSSMKHTEGRRPSDRERLAPIIREDAAGLERRPRSAAQSTGRMKQTHGEKIAAGNSIGMVKKAG</sequence>
<feature type="compositionally biased region" description="Basic and acidic residues" evidence="1">
    <location>
        <begin position="1"/>
        <end position="33"/>
    </location>
</feature>